<dbReference type="InterPro" id="IPR001789">
    <property type="entry name" value="Sig_transdc_resp-reg_receiver"/>
</dbReference>
<evidence type="ECO:0000313" key="3">
    <source>
        <dbReference type="EMBL" id="KAA9340861.1"/>
    </source>
</evidence>
<name>A0A5N1J866_9BACT</name>
<dbReference type="AlphaFoldDB" id="A0A5N1J866"/>
<proteinExistence type="predicted"/>
<keyword evidence="1" id="KW-0597">Phosphoprotein</keyword>
<feature type="domain" description="Response regulatory" evidence="2">
    <location>
        <begin position="6"/>
        <end position="138"/>
    </location>
</feature>
<dbReference type="PANTHER" id="PTHR44520:SF2">
    <property type="entry name" value="RESPONSE REGULATOR RCP1"/>
    <property type="match status" value="1"/>
</dbReference>
<dbReference type="Gene3D" id="3.40.50.2300">
    <property type="match status" value="1"/>
</dbReference>
<dbReference type="PANTHER" id="PTHR44520">
    <property type="entry name" value="RESPONSE REGULATOR RCP1-RELATED"/>
    <property type="match status" value="1"/>
</dbReference>
<dbReference type="Proteomes" id="UP000326570">
    <property type="component" value="Unassembled WGS sequence"/>
</dbReference>
<evidence type="ECO:0000313" key="4">
    <source>
        <dbReference type="Proteomes" id="UP000326570"/>
    </source>
</evidence>
<evidence type="ECO:0000259" key="2">
    <source>
        <dbReference type="PROSITE" id="PS50110"/>
    </source>
</evidence>
<dbReference type="SUPFAM" id="SSF52172">
    <property type="entry name" value="CheY-like"/>
    <property type="match status" value="1"/>
</dbReference>
<comment type="caution">
    <text evidence="3">The sequence shown here is derived from an EMBL/GenBank/DDBJ whole genome shotgun (WGS) entry which is preliminary data.</text>
</comment>
<sequence>MKKLDGILLIDDDETNNFLNQRLFARLGLCSKVKVLPNGNQAFNYLYNISRNNYDLQSPEYFRPDLILLDVNMPVMDGFEFMDLYEKLDNDFRSRIVLAFLSTSSHPLDIEKSKKYRIEYLTKPLTAEKMSSLISRHFPEEKQSIPNS</sequence>
<protein>
    <submittedName>
        <fullName evidence="3">Response regulator</fullName>
    </submittedName>
</protein>
<dbReference type="InterPro" id="IPR011006">
    <property type="entry name" value="CheY-like_superfamily"/>
</dbReference>
<dbReference type="InterPro" id="IPR052893">
    <property type="entry name" value="TCS_response_regulator"/>
</dbReference>
<dbReference type="Pfam" id="PF00072">
    <property type="entry name" value="Response_reg"/>
    <property type="match status" value="1"/>
</dbReference>
<dbReference type="GO" id="GO:0000160">
    <property type="term" value="P:phosphorelay signal transduction system"/>
    <property type="evidence" value="ECO:0007669"/>
    <property type="project" value="InterPro"/>
</dbReference>
<feature type="modified residue" description="4-aspartylphosphate" evidence="1">
    <location>
        <position position="70"/>
    </location>
</feature>
<dbReference type="SMART" id="SM00448">
    <property type="entry name" value="REC"/>
    <property type="match status" value="1"/>
</dbReference>
<gene>
    <name evidence="3" type="ORF">F0P94_05375</name>
</gene>
<evidence type="ECO:0000256" key="1">
    <source>
        <dbReference type="PROSITE-ProRule" id="PRU00169"/>
    </source>
</evidence>
<organism evidence="3 4">
    <name type="scientific">Adhaeribacter soli</name>
    <dbReference type="NCBI Taxonomy" id="2607655"/>
    <lineage>
        <taxon>Bacteria</taxon>
        <taxon>Pseudomonadati</taxon>
        <taxon>Bacteroidota</taxon>
        <taxon>Cytophagia</taxon>
        <taxon>Cytophagales</taxon>
        <taxon>Hymenobacteraceae</taxon>
        <taxon>Adhaeribacter</taxon>
    </lineage>
</organism>
<reference evidence="3 4" key="1">
    <citation type="submission" date="2019-09" db="EMBL/GenBank/DDBJ databases">
        <title>Genome sequence of Adhaeribacter sp. M2.</title>
        <authorList>
            <person name="Srinivasan S."/>
        </authorList>
    </citation>
    <scope>NUCLEOTIDE SEQUENCE [LARGE SCALE GENOMIC DNA]</scope>
    <source>
        <strain evidence="3 4">M2</strain>
    </source>
</reference>
<keyword evidence="4" id="KW-1185">Reference proteome</keyword>
<dbReference type="PROSITE" id="PS50110">
    <property type="entry name" value="RESPONSE_REGULATORY"/>
    <property type="match status" value="1"/>
</dbReference>
<accession>A0A5N1J866</accession>
<dbReference type="RefSeq" id="WP_150902788.1">
    <property type="nucleotide sequence ID" value="NZ_VTWT01000002.1"/>
</dbReference>
<dbReference type="EMBL" id="VTWT01000002">
    <property type="protein sequence ID" value="KAA9340861.1"/>
    <property type="molecule type" value="Genomic_DNA"/>
</dbReference>